<dbReference type="InterPro" id="IPR015943">
    <property type="entry name" value="WD40/YVTN_repeat-like_dom_sf"/>
</dbReference>
<dbReference type="InterPro" id="IPR045232">
    <property type="entry name" value="FAM234"/>
</dbReference>
<protein>
    <recommendedName>
        <fullName evidence="7">DEX1 C-terminal domain-containing protein</fullName>
    </recommendedName>
</protein>
<dbReference type="Pfam" id="PF01839">
    <property type="entry name" value="FG-GAP"/>
    <property type="match status" value="1"/>
</dbReference>
<dbReference type="OrthoDB" id="200924at2759"/>
<dbReference type="PANTHER" id="PTHR21419:SF35">
    <property type="entry name" value="BNAANNG24460D PROTEIN"/>
    <property type="match status" value="1"/>
</dbReference>
<feature type="transmembrane region" description="Helical" evidence="6">
    <location>
        <begin position="310"/>
        <end position="329"/>
    </location>
</feature>
<keyword evidence="9" id="KW-1185">Reference proteome</keyword>
<evidence type="ECO:0000256" key="3">
    <source>
        <dbReference type="ARBA" id="ARBA00022729"/>
    </source>
</evidence>
<dbReference type="PANTHER" id="PTHR21419">
    <property type="match status" value="1"/>
</dbReference>
<comment type="subcellular location">
    <subcellularLocation>
        <location evidence="1">Membrane</location>
        <topology evidence="1">Single-pass membrane protein</topology>
    </subcellularLocation>
</comment>
<reference evidence="8 9" key="1">
    <citation type="submission" date="2020-02" db="EMBL/GenBank/DDBJ databases">
        <authorList>
            <person name="Ma Q."/>
            <person name="Huang Y."/>
            <person name="Song X."/>
            <person name="Pei D."/>
        </authorList>
    </citation>
    <scope>NUCLEOTIDE SEQUENCE [LARGE SCALE GENOMIC DNA]</scope>
    <source>
        <strain evidence="8">Sxm20200214</strain>
        <tissue evidence="8">Leaf</tissue>
    </source>
</reference>
<comment type="caution">
    <text evidence="8">The sequence shown here is derived from an EMBL/GenBank/DDBJ whole genome shotgun (WGS) entry which is preliminary data.</text>
</comment>
<gene>
    <name evidence="8" type="ORF">Bca52824_085437</name>
</gene>
<dbReference type="Proteomes" id="UP000886595">
    <property type="component" value="Unassembled WGS sequence"/>
</dbReference>
<keyword evidence="4 6" id="KW-1133">Transmembrane helix</keyword>
<feature type="domain" description="DEX1 C-terminal" evidence="7">
    <location>
        <begin position="232"/>
        <end position="308"/>
    </location>
</feature>
<accession>A0A8X7P4I0</accession>
<evidence type="ECO:0000256" key="5">
    <source>
        <dbReference type="ARBA" id="ARBA00023136"/>
    </source>
</evidence>
<evidence type="ECO:0000256" key="4">
    <source>
        <dbReference type="ARBA" id="ARBA00022989"/>
    </source>
</evidence>
<dbReference type="Pfam" id="PF23722">
    <property type="entry name" value="Beta-sand_DEX1"/>
    <property type="match status" value="1"/>
</dbReference>
<keyword evidence="3" id="KW-0732">Signal</keyword>
<keyword evidence="5 6" id="KW-0472">Membrane</keyword>
<dbReference type="AlphaFoldDB" id="A0A8X7P4I0"/>
<evidence type="ECO:0000313" key="8">
    <source>
        <dbReference type="EMBL" id="KAG2245809.1"/>
    </source>
</evidence>
<dbReference type="InterPro" id="IPR056376">
    <property type="entry name" value="DEX1_C"/>
</dbReference>
<dbReference type="SUPFAM" id="SSF69318">
    <property type="entry name" value="Integrin alpha N-terminal domain"/>
    <property type="match status" value="1"/>
</dbReference>
<organism evidence="8 9">
    <name type="scientific">Brassica carinata</name>
    <name type="common">Ethiopian mustard</name>
    <name type="synonym">Abyssinian cabbage</name>
    <dbReference type="NCBI Taxonomy" id="52824"/>
    <lineage>
        <taxon>Eukaryota</taxon>
        <taxon>Viridiplantae</taxon>
        <taxon>Streptophyta</taxon>
        <taxon>Embryophyta</taxon>
        <taxon>Tracheophyta</taxon>
        <taxon>Spermatophyta</taxon>
        <taxon>Magnoliopsida</taxon>
        <taxon>eudicotyledons</taxon>
        <taxon>Gunneridae</taxon>
        <taxon>Pentapetalae</taxon>
        <taxon>rosids</taxon>
        <taxon>malvids</taxon>
        <taxon>Brassicales</taxon>
        <taxon>Brassicaceae</taxon>
        <taxon>Brassiceae</taxon>
        <taxon>Brassica</taxon>
    </lineage>
</organism>
<dbReference type="EMBL" id="JAAMPC010000017">
    <property type="protein sequence ID" value="KAG2245809.1"/>
    <property type="molecule type" value="Genomic_DNA"/>
</dbReference>
<evidence type="ECO:0000256" key="2">
    <source>
        <dbReference type="ARBA" id="ARBA00022692"/>
    </source>
</evidence>
<dbReference type="GO" id="GO:0016020">
    <property type="term" value="C:membrane"/>
    <property type="evidence" value="ECO:0007669"/>
    <property type="project" value="UniProtKB-SubCell"/>
</dbReference>
<dbReference type="Gene3D" id="2.130.10.10">
    <property type="entry name" value="YVTN repeat-like/Quinoprotein amine dehydrogenase"/>
    <property type="match status" value="1"/>
</dbReference>
<evidence type="ECO:0000259" key="7">
    <source>
        <dbReference type="Pfam" id="PF23722"/>
    </source>
</evidence>
<evidence type="ECO:0000313" key="9">
    <source>
        <dbReference type="Proteomes" id="UP000886595"/>
    </source>
</evidence>
<proteinExistence type="predicted"/>
<keyword evidence="2 6" id="KW-0812">Transmembrane</keyword>
<dbReference type="InterPro" id="IPR028994">
    <property type="entry name" value="Integrin_alpha_N"/>
</dbReference>
<evidence type="ECO:0000256" key="6">
    <source>
        <dbReference type="SAM" id="Phobius"/>
    </source>
</evidence>
<dbReference type="InterPro" id="IPR013517">
    <property type="entry name" value="FG-GAP"/>
</dbReference>
<name>A0A8X7P4I0_BRACI</name>
<sequence>MSDKLQVPRRKLHKNWHVGLNPDPVVHDELLVQEANEMKPSSINTILSVEISLSVITSQSVADTSLLFQGPSIGDVDGDGHTDVVVPTTSGNIYVLSGKDGSIIRPYPYRTHGRVMNQLLLVDLNKRGEKKKGLTIVTTSFDGYMYLIDGPTSCTDAVDIGETSYSMVLADNVDGGDDLDLIVSTMNGNVFCFSTPSPHHPLKARSIPTFFIFFISTDQGRNNKAIRYGREGVFVTHSTRGFRDKEGKNFWAEIEIVDNYYRYPSGSQAPYNVITTLLIPGNYQGDRRIKQSQIYDRPGKYRIKLPTVGLLKWLLVLPMLGMFPPILLAQHRLMM</sequence>
<evidence type="ECO:0000256" key="1">
    <source>
        <dbReference type="ARBA" id="ARBA00004167"/>
    </source>
</evidence>